<dbReference type="Proteomes" id="UP001501532">
    <property type="component" value="Unassembled WGS sequence"/>
</dbReference>
<reference evidence="2" key="1">
    <citation type="journal article" date="2019" name="Int. J. Syst. Evol. Microbiol.">
        <title>The Global Catalogue of Microorganisms (GCM) 10K type strain sequencing project: providing services to taxonomists for standard genome sequencing and annotation.</title>
        <authorList>
            <consortium name="The Broad Institute Genomics Platform"/>
            <consortium name="The Broad Institute Genome Sequencing Center for Infectious Disease"/>
            <person name="Wu L."/>
            <person name="Ma J."/>
        </authorList>
    </citation>
    <scope>NUCLEOTIDE SEQUENCE [LARGE SCALE GENOMIC DNA]</scope>
    <source>
        <strain evidence="2">JCM 9091</strain>
    </source>
</reference>
<evidence type="ECO:0000313" key="1">
    <source>
        <dbReference type="EMBL" id="GAA3036169.1"/>
    </source>
</evidence>
<comment type="caution">
    <text evidence="1">The sequence shown here is derived from an EMBL/GenBank/DDBJ whole genome shotgun (WGS) entry which is preliminary data.</text>
</comment>
<protein>
    <submittedName>
        <fullName evidence="1">Uncharacterized protein</fullName>
    </submittedName>
</protein>
<sequence length="74" mass="7739">MPIFSRGGREGAGPLPGATVTPALTDAALTERGAYVRPYGLVIQAGGSRAWSSVFHPFDRLVLRRGDLGAMGLV</sequence>
<accession>A0ABP6LBI7</accession>
<proteinExistence type="predicted"/>
<dbReference type="EMBL" id="BAAAUF010000012">
    <property type="protein sequence ID" value="GAA3036169.1"/>
    <property type="molecule type" value="Genomic_DNA"/>
</dbReference>
<organism evidence="1 2">
    <name type="scientific">Streptomyces glomeratus</name>
    <dbReference type="NCBI Taxonomy" id="284452"/>
    <lineage>
        <taxon>Bacteria</taxon>
        <taxon>Bacillati</taxon>
        <taxon>Actinomycetota</taxon>
        <taxon>Actinomycetes</taxon>
        <taxon>Kitasatosporales</taxon>
        <taxon>Streptomycetaceae</taxon>
        <taxon>Streptomyces</taxon>
    </lineage>
</organism>
<keyword evidence="2" id="KW-1185">Reference proteome</keyword>
<gene>
    <name evidence="1" type="ORF">GCM10010448_18120</name>
</gene>
<name>A0ABP6LBI7_9ACTN</name>
<evidence type="ECO:0000313" key="2">
    <source>
        <dbReference type="Proteomes" id="UP001501532"/>
    </source>
</evidence>